<dbReference type="Proteomes" id="UP001634394">
    <property type="component" value="Unassembled WGS sequence"/>
</dbReference>
<gene>
    <name evidence="5" type="ORF">ACJMK2_037301</name>
</gene>
<comment type="caution">
    <text evidence="5">The sequence shown here is derived from an EMBL/GenBank/DDBJ whole genome shotgun (WGS) entry which is preliminary data.</text>
</comment>
<keyword evidence="3" id="KW-0514">Muscle protein</keyword>
<dbReference type="AlphaFoldDB" id="A0ABD3WL76"/>
<feature type="domain" description="EF-hand" evidence="4">
    <location>
        <begin position="85"/>
        <end position="120"/>
    </location>
</feature>
<dbReference type="InterPro" id="IPR002048">
    <property type="entry name" value="EF_hand_dom"/>
</dbReference>
<evidence type="ECO:0000313" key="6">
    <source>
        <dbReference type="Proteomes" id="UP001634394"/>
    </source>
</evidence>
<evidence type="ECO:0000256" key="2">
    <source>
        <dbReference type="ARBA" id="ARBA00022837"/>
    </source>
</evidence>
<organism evidence="5 6">
    <name type="scientific">Sinanodonta woodiana</name>
    <name type="common">Chinese pond mussel</name>
    <name type="synonym">Anodonta woodiana</name>
    <dbReference type="NCBI Taxonomy" id="1069815"/>
    <lineage>
        <taxon>Eukaryota</taxon>
        <taxon>Metazoa</taxon>
        <taxon>Spiralia</taxon>
        <taxon>Lophotrochozoa</taxon>
        <taxon>Mollusca</taxon>
        <taxon>Bivalvia</taxon>
        <taxon>Autobranchia</taxon>
        <taxon>Heteroconchia</taxon>
        <taxon>Palaeoheterodonta</taxon>
        <taxon>Unionida</taxon>
        <taxon>Unionoidea</taxon>
        <taxon>Unionidae</taxon>
        <taxon>Unioninae</taxon>
        <taxon>Sinanodonta</taxon>
    </lineage>
</organism>
<sequence length="161" mass="18014">MVIIDIDDVKIFYLIVFKDAFNVFDKDGDGTITTKELGTVMKSLGLNPTDDELCDMIHEVDVDGSGSVDFTEFLNLMATKTKDSDKETELRNAFKLFDKDGNGFISAIELRHVMTSLGEKLSAEEIDDMMREADIDGDGTVNYEAFVIVRHEHSRICNSTS</sequence>
<keyword evidence="2" id="KW-0106">Calcium</keyword>
<evidence type="ECO:0000259" key="4">
    <source>
        <dbReference type="PROSITE" id="PS50222"/>
    </source>
</evidence>
<dbReference type="InterPro" id="IPR050230">
    <property type="entry name" value="CALM/Myosin/TropC-like"/>
</dbReference>
<name>A0ABD3WL76_SINWO</name>
<dbReference type="InterPro" id="IPR011992">
    <property type="entry name" value="EF-hand-dom_pair"/>
</dbReference>
<feature type="domain" description="EF-hand" evidence="4">
    <location>
        <begin position="12"/>
        <end position="47"/>
    </location>
</feature>
<dbReference type="Pfam" id="PF13499">
    <property type="entry name" value="EF-hand_7"/>
    <property type="match status" value="2"/>
</dbReference>
<reference evidence="5 6" key="1">
    <citation type="submission" date="2024-11" db="EMBL/GenBank/DDBJ databases">
        <title>Chromosome-level genome assembly of the freshwater bivalve Anodonta woodiana.</title>
        <authorList>
            <person name="Chen X."/>
        </authorList>
    </citation>
    <scope>NUCLEOTIDE SEQUENCE [LARGE SCALE GENOMIC DNA]</scope>
    <source>
        <strain evidence="5">MN2024</strain>
        <tissue evidence="5">Gills</tissue>
    </source>
</reference>
<proteinExistence type="predicted"/>
<dbReference type="PANTHER" id="PTHR23048:SF0">
    <property type="entry name" value="CALMODULIN LIKE 3"/>
    <property type="match status" value="1"/>
</dbReference>
<accession>A0ABD3WL76</accession>
<dbReference type="PROSITE" id="PS50222">
    <property type="entry name" value="EF_HAND_2"/>
    <property type="match status" value="4"/>
</dbReference>
<dbReference type="PANTHER" id="PTHR23048">
    <property type="entry name" value="MYOSIN LIGHT CHAIN 1, 3"/>
    <property type="match status" value="1"/>
</dbReference>
<dbReference type="InterPro" id="IPR018247">
    <property type="entry name" value="EF_Hand_1_Ca_BS"/>
</dbReference>
<dbReference type="SMART" id="SM00054">
    <property type="entry name" value="EFh"/>
    <property type="match status" value="4"/>
</dbReference>
<protein>
    <recommendedName>
        <fullName evidence="4">EF-hand domain-containing protein</fullName>
    </recommendedName>
</protein>
<evidence type="ECO:0000256" key="1">
    <source>
        <dbReference type="ARBA" id="ARBA00022737"/>
    </source>
</evidence>
<dbReference type="SUPFAM" id="SSF47473">
    <property type="entry name" value="EF-hand"/>
    <property type="match status" value="1"/>
</dbReference>
<keyword evidence="6" id="KW-1185">Reference proteome</keyword>
<feature type="domain" description="EF-hand" evidence="4">
    <location>
        <begin position="121"/>
        <end position="156"/>
    </location>
</feature>
<feature type="domain" description="EF-hand" evidence="4">
    <location>
        <begin position="48"/>
        <end position="83"/>
    </location>
</feature>
<dbReference type="FunFam" id="1.10.238.10:FF:000001">
    <property type="entry name" value="Calmodulin 1"/>
    <property type="match status" value="1"/>
</dbReference>
<evidence type="ECO:0000313" key="5">
    <source>
        <dbReference type="EMBL" id="KAL3874261.1"/>
    </source>
</evidence>
<dbReference type="Gene3D" id="1.10.238.10">
    <property type="entry name" value="EF-hand"/>
    <property type="match status" value="2"/>
</dbReference>
<evidence type="ECO:0000256" key="3">
    <source>
        <dbReference type="ARBA" id="ARBA00023179"/>
    </source>
</evidence>
<dbReference type="CDD" id="cd00051">
    <property type="entry name" value="EFh"/>
    <property type="match status" value="1"/>
</dbReference>
<keyword evidence="1" id="KW-0677">Repeat</keyword>
<dbReference type="EMBL" id="JBJQND010000006">
    <property type="protein sequence ID" value="KAL3874261.1"/>
    <property type="molecule type" value="Genomic_DNA"/>
</dbReference>
<dbReference type="PROSITE" id="PS00018">
    <property type="entry name" value="EF_HAND_1"/>
    <property type="match status" value="3"/>
</dbReference>